<keyword evidence="1" id="KW-0472">Membrane</keyword>
<proteinExistence type="predicted"/>
<evidence type="ECO:0000313" key="3">
    <source>
        <dbReference type="Proteomes" id="UP000247702"/>
    </source>
</evidence>
<keyword evidence="1" id="KW-1133">Transmembrane helix</keyword>
<name>A0A2Z6R4T5_9GLOM</name>
<sequence>MKKMTNYITKDGIISDQRSIKYYFWSIYFFIYNFFYSLISPSAAENLRNGGRSSSGIIFKREEKYVYGKACGCG</sequence>
<dbReference type="AlphaFoldDB" id="A0A2Z6R4T5"/>
<keyword evidence="3" id="KW-1185">Reference proteome</keyword>
<dbReference type="EMBL" id="BEXD01002124">
    <property type="protein sequence ID" value="GBB97075.1"/>
    <property type="molecule type" value="Genomic_DNA"/>
</dbReference>
<reference evidence="2 3" key="1">
    <citation type="submission" date="2017-11" db="EMBL/GenBank/DDBJ databases">
        <title>The genome of Rhizophagus clarus HR1 reveals common genetic basis of auxotrophy among arbuscular mycorrhizal fungi.</title>
        <authorList>
            <person name="Kobayashi Y."/>
        </authorList>
    </citation>
    <scope>NUCLEOTIDE SEQUENCE [LARGE SCALE GENOMIC DNA]</scope>
    <source>
        <strain evidence="2 3">HR1</strain>
    </source>
</reference>
<dbReference type="Proteomes" id="UP000247702">
    <property type="component" value="Unassembled WGS sequence"/>
</dbReference>
<organism evidence="2 3">
    <name type="scientific">Rhizophagus clarus</name>
    <dbReference type="NCBI Taxonomy" id="94130"/>
    <lineage>
        <taxon>Eukaryota</taxon>
        <taxon>Fungi</taxon>
        <taxon>Fungi incertae sedis</taxon>
        <taxon>Mucoromycota</taxon>
        <taxon>Glomeromycotina</taxon>
        <taxon>Glomeromycetes</taxon>
        <taxon>Glomerales</taxon>
        <taxon>Glomeraceae</taxon>
        <taxon>Rhizophagus</taxon>
    </lineage>
</organism>
<dbReference type="Pfam" id="PF10961">
    <property type="entry name" value="SelK_SelG"/>
    <property type="match status" value="1"/>
</dbReference>
<feature type="transmembrane region" description="Helical" evidence="1">
    <location>
        <begin position="20"/>
        <end position="39"/>
    </location>
</feature>
<evidence type="ECO:0000313" key="2">
    <source>
        <dbReference type="EMBL" id="GBB97075.1"/>
    </source>
</evidence>
<evidence type="ECO:0000256" key="1">
    <source>
        <dbReference type="SAM" id="Phobius"/>
    </source>
</evidence>
<accession>A0A2Z6R4T5</accession>
<gene>
    <name evidence="2" type="ORF">RclHR1_02910003</name>
</gene>
<protein>
    <submittedName>
        <fullName evidence="2">Uncharacterized protein</fullName>
    </submittedName>
</protein>
<keyword evidence="1" id="KW-0812">Transmembrane</keyword>
<comment type="caution">
    <text evidence="2">The sequence shown here is derived from an EMBL/GenBank/DDBJ whole genome shotgun (WGS) entry which is preliminary data.</text>
</comment>
<dbReference type="InterPro" id="IPR024491">
    <property type="entry name" value="Se_SelK/SelG"/>
</dbReference>